<dbReference type="AlphaFoldDB" id="A0A015LUS3"/>
<dbReference type="EMBL" id="JEMT01026863">
    <property type="protein sequence ID" value="EXX58408.1"/>
    <property type="molecule type" value="Genomic_DNA"/>
</dbReference>
<dbReference type="Proteomes" id="UP000022910">
    <property type="component" value="Unassembled WGS sequence"/>
</dbReference>
<keyword evidence="1" id="KW-0812">Transmembrane</keyword>
<organism evidence="2 3">
    <name type="scientific">Rhizophagus irregularis (strain DAOM 197198w)</name>
    <name type="common">Glomus intraradices</name>
    <dbReference type="NCBI Taxonomy" id="1432141"/>
    <lineage>
        <taxon>Eukaryota</taxon>
        <taxon>Fungi</taxon>
        <taxon>Fungi incertae sedis</taxon>
        <taxon>Mucoromycota</taxon>
        <taxon>Glomeromycotina</taxon>
        <taxon>Glomeromycetes</taxon>
        <taxon>Glomerales</taxon>
        <taxon>Glomeraceae</taxon>
        <taxon>Rhizophagus</taxon>
    </lineage>
</organism>
<keyword evidence="3" id="KW-1185">Reference proteome</keyword>
<dbReference type="HOGENOM" id="CLU_2265203_0_0_1"/>
<accession>A0A015LUS3</accession>
<feature type="transmembrane region" description="Helical" evidence="1">
    <location>
        <begin position="6"/>
        <end position="33"/>
    </location>
</feature>
<evidence type="ECO:0000256" key="1">
    <source>
        <dbReference type="SAM" id="Phobius"/>
    </source>
</evidence>
<keyword evidence="1" id="KW-1133">Transmembrane helix</keyword>
<evidence type="ECO:0000313" key="3">
    <source>
        <dbReference type="Proteomes" id="UP000022910"/>
    </source>
</evidence>
<name>A0A015LUS3_RHIIW</name>
<protein>
    <submittedName>
        <fullName evidence="2">Uncharacterized protein</fullName>
    </submittedName>
</protein>
<reference evidence="2 3" key="1">
    <citation type="submission" date="2014-02" db="EMBL/GenBank/DDBJ databases">
        <title>Single nucleus genome sequencing reveals high similarity among nuclei of an endomycorrhizal fungus.</title>
        <authorList>
            <person name="Lin K."/>
            <person name="Geurts R."/>
            <person name="Zhang Z."/>
            <person name="Limpens E."/>
            <person name="Saunders D.G."/>
            <person name="Mu D."/>
            <person name="Pang E."/>
            <person name="Cao H."/>
            <person name="Cha H."/>
            <person name="Lin T."/>
            <person name="Zhou Q."/>
            <person name="Shang Y."/>
            <person name="Li Y."/>
            <person name="Ivanov S."/>
            <person name="Sharma T."/>
            <person name="Velzen R.V."/>
            <person name="Ruijter N.D."/>
            <person name="Aanen D.K."/>
            <person name="Win J."/>
            <person name="Kamoun S."/>
            <person name="Bisseling T."/>
            <person name="Huang S."/>
        </authorList>
    </citation>
    <scope>NUCLEOTIDE SEQUENCE [LARGE SCALE GENOMIC DNA]</scope>
    <source>
        <strain evidence="3">DAOM197198w</strain>
    </source>
</reference>
<keyword evidence="1" id="KW-0472">Membrane</keyword>
<gene>
    <name evidence="2" type="ORF">RirG_198270</name>
</gene>
<comment type="caution">
    <text evidence="2">The sequence shown here is derived from an EMBL/GenBank/DDBJ whole genome shotgun (WGS) entry which is preliminary data.</text>
</comment>
<sequence>MKEYLMNIMMLVMILMLLLGMIMIILMILILLWDLECLKDLRRNFKKLKIDVMIWNCFKQMKNLDLNDDAIDINNNVMSLGKKVELVERDGDIYMVHSGSKKK</sequence>
<evidence type="ECO:0000313" key="2">
    <source>
        <dbReference type="EMBL" id="EXX58408.1"/>
    </source>
</evidence>
<proteinExistence type="predicted"/>